<evidence type="ECO:0000259" key="5">
    <source>
        <dbReference type="Pfam" id="PF26580"/>
    </source>
</evidence>
<comment type="caution">
    <text evidence="6">The sequence shown here is derived from an EMBL/GenBank/DDBJ whole genome shotgun (WGS) entry which is preliminary data.</text>
</comment>
<dbReference type="OrthoDB" id="3212287at2"/>
<comment type="similarity">
    <text evidence="2">Belongs to the MTB12 family.</text>
</comment>
<reference evidence="7" key="1">
    <citation type="submission" date="2016-07" db="EMBL/GenBank/DDBJ databases">
        <title>Frankia sp. NRRL B-16219 Genome sequencing.</title>
        <authorList>
            <person name="Ghodhbane-Gtari F."/>
            <person name="Swanson E."/>
            <person name="Gueddou A."/>
            <person name="Louati M."/>
            <person name="Nouioui I."/>
            <person name="Hezbri K."/>
            <person name="Abebe-Akele F."/>
            <person name="Simpson S."/>
            <person name="Morris K."/>
            <person name="Thomas K."/>
            <person name="Gtari M."/>
            <person name="Tisa L.S."/>
        </authorList>
    </citation>
    <scope>NUCLEOTIDE SEQUENCE [LARGE SCALE GENOMIC DNA]</scope>
    <source>
        <strain evidence="7">NRRL B-16219</strain>
    </source>
</reference>
<evidence type="ECO:0000313" key="7">
    <source>
        <dbReference type="Proteomes" id="UP000179769"/>
    </source>
</evidence>
<name>A0A1S1R4R3_9ACTN</name>
<evidence type="ECO:0000313" key="6">
    <source>
        <dbReference type="EMBL" id="OHV40906.1"/>
    </source>
</evidence>
<keyword evidence="4" id="KW-0812">Transmembrane</keyword>
<keyword evidence="4" id="KW-1133">Transmembrane helix</keyword>
<keyword evidence="4" id="KW-0472">Membrane</keyword>
<feature type="region of interest" description="Disordered" evidence="3">
    <location>
        <begin position="1"/>
        <end position="30"/>
    </location>
</feature>
<gene>
    <name evidence="6" type="ORF">BBK14_11660</name>
</gene>
<evidence type="ECO:0000256" key="4">
    <source>
        <dbReference type="SAM" id="Phobius"/>
    </source>
</evidence>
<feature type="region of interest" description="Disordered" evidence="3">
    <location>
        <begin position="109"/>
        <end position="146"/>
    </location>
</feature>
<dbReference type="Proteomes" id="UP000179769">
    <property type="component" value="Unassembled WGS sequence"/>
</dbReference>
<feature type="domain" description="Low molecular weight antigen MTB12-like C-terminal" evidence="5">
    <location>
        <begin position="146"/>
        <end position="257"/>
    </location>
</feature>
<dbReference type="InterPro" id="IPR058644">
    <property type="entry name" value="Mtb12-like_C"/>
</dbReference>
<dbReference type="RefSeq" id="WP_071060350.1">
    <property type="nucleotide sequence ID" value="NZ_MAXA01000058.1"/>
</dbReference>
<evidence type="ECO:0000256" key="1">
    <source>
        <dbReference type="ARBA" id="ARBA00022729"/>
    </source>
</evidence>
<evidence type="ECO:0000256" key="3">
    <source>
        <dbReference type="SAM" id="MobiDB-lite"/>
    </source>
</evidence>
<feature type="transmembrane region" description="Helical" evidence="4">
    <location>
        <begin position="74"/>
        <end position="94"/>
    </location>
</feature>
<organism evidence="6 7">
    <name type="scientific">Parafrankia soli</name>
    <dbReference type="NCBI Taxonomy" id="2599596"/>
    <lineage>
        <taxon>Bacteria</taxon>
        <taxon>Bacillati</taxon>
        <taxon>Actinomycetota</taxon>
        <taxon>Actinomycetes</taxon>
        <taxon>Frankiales</taxon>
        <taxon>Frankiaceae</taxon>
        <taxon>Parafrankia</taxon>
    </lineage>
</organism>
<sequence>MPADNAYPGPGPGPGPGPDSGSGSGYTSASDLAFEQTLRELFDRATRSVVAPADLTVRVCAPAPPRHQRGRRKALVLVAAALATSSVIIGGLAVERHLPSDRGLNVITPAAGSPLPGPATGATTHPGVPPAGVATVPPAAPAPPDQATVDEITTAFTEAFDGDDNIDDGLAYVQNGERYRDITRGFIQRYPGVIGNLKIQLEEITPIAGNQAQATIILTHTDPQLGRKWGYQIRREVVAVRVDGHWLVSSGTYSFLVGSA</sequence>
<proteinExistence type="inferred from homology"/>
<dbReference type="EMBL" id="MAXA01000058">
    <property type="protein sequence ID" value="OHV40906.1"/>
    <property type="molecule type" value="Genomic_DNA"/>
</dbReference>
<accession>A0A1S1R4R3</accession>
<dbReference type="AlphaFoldDB" id="A0A1S1R4R3"/>
<keyword evidence="7" id="KW-1185">Reference proteome</keyword>
<keyword evidence="1" id="KW-0732">Signal</keyword>
<dbReference type="Pfam" id="PF26580">
    <property type="entry name" value="Mtb12_C"/>
    <property type="match status" value="1"/>
</dbReference>
<evidence type="ECO:0000256" key="2">
    <source>
        <dbReference type="ARBA" id="ARBA00093774"/>
    </source>
</evidence>
<protein>
    <recommendedName>
        <fullName evidence="5">Low molecular weight antigen MTB12-like C-terminal domain-containing protein</fullName>
    </recommendedName>
</protein>